<dbReference type="RefSeq" id="WP_223929460.1">
    <property type="nucleotide sequence ID" value="NZ_BPTU01000003.1"/>
</dbReference>
<sequence>MMKLLISICLIALTPLCAFAQRNEVLAPNIRSLTVVADQNWQSMPVVQLGGSIEIGFDDMTHTYHRYAYKIQPCNADWTVNDQLFESDYICDFSSDNIIEDVKESLLTTKEYTHYKFNISGILLSGNYLVTVYDNNDNDDPIIKAYFMVAEPKEKSMGVSLSATTNTDASINQTDQQISMEVSFDNYNVSQPESQIKTVVLQNGQWHDARVNLKPQYIMAGKLRWEHNRGLIFPAGNEYHKFEILQTDAASMGVDRISWDSVEYHAYPFINTSRPYYVYDEDADGAFLLRNSDNYNAENESDYMLVHFQLQCPEVKGADVYVNGWFTNDRFLPEYKMNYNPNSQRYEAVIPLKFGYYNYQYLMTSADGQISRLPYEGNFYQTENRYQAFVYYRPLGGRYDRLVGYNELKFANR</sequence>
<reference evidence="3" key="1">
    <citation type="journal article" date="2022" name="Int. J. Syst. Evol. Microbiol.">
        <title>Prevotella lacticifex sp. nov., isolated from the rumen of cows.</title>
        <authorList>
            <person name="Shinkai T."/>
            <person name="Ikeyama N."/>
            <person name="Kumagai M."/>
            <person name="Ohmori H."/>
            <person name="Sakamoto M."/>
            <person name="Ohkuma M."/>
            <person name="Mitsumori M."/>
        </authorList>
    </citation>
    <scope>NUCLEOTIDE SEQUENCE</scope>
    <source>
        <strain evidence="3">R5076</strain>
    </source>
</reference>
<keyword evidence="4" id="KW-1185">Reference proteome</keyword>
<evidence type="ECO:0000259" key="2">
    <source>
        <dbReference type="Pfam" id="PF17116"/>
    </source>
</evidence>
<organism evidence="3 4">
    <name type="scientific">Prevotella lacticifex</name>
    <dbReference type="NCBI Taxonomy" id="2854755"/>
    <lineage>
        <taxon>Bacteria</taxon>
        <taxon>Pseudomonadati</taxon>
        <taxon>Bacteroidota</taxon>
        <taxon>Bacteroidia</taxon>
        <taxon>Bacteroidales</taxon>
        <taxon>Prevotellaceae</taxon>
        <taxon>Prevotella</taxon>
    </lineage>
</organism>
<proteinExistence type="predicted"/>
<feature type="chain" id="PRO_5040417761" evidence="1">
    <location>
        <begin position="21"/>
        <end position="413"/>
    </location>
</feature>
<evidence type="ECO:0000313" key="4">
    <source>
        <dbReference type="Proteomes" id="UP000825483"/>
    </source>
</evidence>
<dbReference type="Pfam" id="PF17116">
    <property type="entry name" value="T9SS_plug_1st"/>
    <property type="match status" value="1"/>
</dbReference>
<feature type="signal peptide" evidence="1">
    <location>
        <begin position="1"/>
        <end position="20"/>
    </location>
</feature>
<name>A0A9R1C7U8_9BACT</name>
<accession>A0A9R1C7U8</accession>
<dbReference type="Proteomes" id="UP000825483">
    <property type="component" value="Unassembled WGS sequence"/>
</dbReference>
<protein>
    <submittedName>
        <fullName evidence="3">DUF5103 domain-containing protein</fullName>
    </submittedName>
</protein>
<keyword evidence="1" id="KW-0732">Signal</keyword>
<evidence type="ECO:0000256" key="1">
    <source>
        <dbReference type="SAM" id="SignalP"/>
    </source>
</evidence>
<feature type="domain" description="Type 9 secretion system plug protein N-terminal" evidence="2">
    <location>
        <begin position="30"/>
        <end position="151"/>
    </location>
</feature>
<dbReference type="AlphaFoldDB" id="A0A9R1C7U8"/>
<dbReference type="GeneID" id="72468549"/>
<evidence type="ECO:0000313" key="3">
    <source>
        <dbReference type="EMBL" id="GJG57643.1"/>
    </source>
</evidence>
<dbReference type="EMBL" id="BPUB01000001">
    <property type="protein sequence ID" value="GJG57643.1"/>
    <property type="molecule type" value="Genomic_DNA"/>
</dbReference>
<gene>
    <name evidence="3" type="ORF">PRLR5076_04940</name>
</gene>
<comment type="caution">
    <text evidence="3">The sequence shown here is derived from an EMBL/GenBank/DDBJ whole genome shotgun (WGS) entry which is preliminary data.</text>
</comment>
<dbReference type="InterPro" id="IPR031345">
    <property type="entry name" value="T9SS_Plug_N"/>
</dbReference>